<evidence type="ECO:0000313" key="3">
    <source>
        <dbReference type="Proteomes" id="UP000276133"/>
    </source>
</evidence>
<dbReference type="EMBL" id="REGN01012289">
    <property type="protein sequence ID" value="RMZ96301.1"/>
    <property type="molecule type" value="Genomic_DNA"/>
</dbReference>
<accession>A0A3M7PB21</accession>
<sequence length="74" mass="8114">MGSTVLWIIFISNGLIINLDGIKDTIPLEIKNLPMGEKRKRGAPKKATKALVGIYRNILVKLAITILIEPTSSI</sequence>
<organism evidence="2 3">
    <name type="scientific">Brachionus plicatilis</name>
    <name type="common">Marine rotifer</name>
    <name type="synonym">Brachionus muelleri</name>
    <dbReference type="NCBI Taxonomy" id="10195"/>
    <lineage>
        <taxon>Eukaryota</taxon>
        <taxon>Metazoa</taxon>
        <taxon>Spiralia</taxon>
        <taxon>Gnathifera</taxon>
        <taxon>Rotifera</taxon>
        <taxon>Eurotatoria</taxon>
        <taxon>Monogononta</taxon>
        <taxon>Pseudotrocha</taxon>
        <taxon>Ploima</taxon>
        <taxon>Brachionidae</taxon>
        <taxon>Brachionus</taxon>
    </lineage>
</organism>
<evidence type="ECO:0000256" key="1">
    <source>
        <dbReference type="SAM" id="SignalP"/>
    </source>
</evidence>
<evidence type="ECO:0000313" key="2">
    <source>
        <dbReference type="EMBL" id="RMZ96301.1"/>
    </source>
</evidence>
<comment type="caution">
    <text evidence="2">The sequence shown here is derived from an EMBL/GenBank/DDBJ whole genome shotgun (WGS) entry which is preliminary data.</text>
</comment>
<dbReference type="AlphaFoldDB" id="A0A3M7PB21"/>
<dbReference type="Proteomes" id="UP000276133">
    <property type="component" value="Unassembled WGS sequence"/>
</dbReference>
<name>A0A3M7PB21_BRAPC</name>
<proteinExistence type="predicted"/>
<keyword evidence="3" id="KW-1185">Reference proteome</keyword>
<keyword evidence="1" id="KW-0732">Signal</keyword>
<protein>
    <submittedName>
        <fullName evidence="2">Uncharacterized protein</fullName>
    </submittedName>
</protein>
<reference evidence="2 3" key="1">
    <citation type="journal article" date="2018" name="Sci. Rep.">
        <title>Genomic signatures of local adaptation to the degree of environmental predictability in rotifers.</title>
        <authorList>
            <person name="Franch-Gras L."/>
            <person name="Hahn C."/>
            <person name="Garcia-Roger E.M."/>
            <person name="Carmona M.J."/>
            <person name="Serra M."/>
            <person name="Gomez A."/>
        </authorList>
    </citation>
    <scope>NUCLEOTIDE SEQUENCE [LARGE SCALE GENOMIC DNA]</scope>
    <source>
        <strain evidence="2">HYR1</strain>
    </source>
</reference>
<feature type="chain" id="PRO_5018226682" evidence="1">
    <location>
        <begin position="22"/>
        <end position="74"/>
    </location>
</feature>
<feature type="signal peptide" evidence="1">
    <location>
        <begin position="1"/>
        <end position="21"/>
    </location>
</feature>
<gene>
    <name evidence="2" type="ORF">BpHYR1_001006</name>
</gene>